<evidence type="ECO:0000259" key="9">
    <source>
        <dbReference type="Pfam" id="PF06429"/>
    </source>
</evidence>
<evidence type="ECO:0000313" key="11">
    <source>
        <dbReference type="EMBL" id="GIO26433.1"/>
    </source>
</evidence>
<gene>
    <name evidence="7 11" type="primary">flgK</name>
    <name evidence="11" type="ORF">J43TS3_10440</name>
</gene>
<keyword evidence="11" id="KW-0969">Cilium</keyword>
<dbReference type="EMBL" id="BORP01000001">
    <property type="protein sequence ID" value="GIO26433.1"/>
    <property type="molecule type" value="Genomic_DNA"/>
</dbReference>
<keyword evidence="11" id="KW-0966">Cell projection</keyword>
<dbReference type="InterPro" id="IPR053927">
    <property type="entry name" value="FlgK_helical"/>
</dbReference>
<dbReference type="Pfam" id="PF00460">
    <property type="entry name" value="Flg_bb_rod"/>
    <property type="match status" value="1"/>
</dbReference>
<comment type="subcellular location">
    <subcellularLocation>
        <location evidence="1 7">Bacterial flagellum</location>
    </subcellularLocation>
    <subcellularLocation>
        <location evidence="2 7">Secreted</location>
    </subcellularLocation>
</comment>
<dbReference type="PRINTS" id="PR01005">
    <property type="entry name" value="FLGHOOKAP1"/>
</dbReference>
<evidence type="ECO:0000256" key="4">
    <source>
        <dbReference type="ARBA" id="ARBA00016244"/>
    </source>
</evidence>
<dbReference type="Pfam" id="PF22638">
    <property type="entry name" value="FlgK_D1"/>
    <property type="match status" value="1"/>
</dbReference>
<feature type="domain" description="Flagellar basal body rod protein N-terminal" evidence="8">
    <location>
        <begin position="8"/>
        <end position="37"/>
    </location>
</feature>
<dbReference type="GO" id="GO:0005576">
    <property type="term" value="C:extracellular region"/>
    <property type="evidence" value="ECO:0007669"/>
    <property type="project" value="UniProtKB-SubCell"/>
</dbReference>
<dbReference type="RefSeq" id="WP_212919892.1">
    <property type="nucleotide sequence ID" value="NZ_BORP01000001.1"/>
</dbReference>
<dbReference type="InterPro" id="IPR002371">
    <property type="entry name" value="FlgK"/>
</dbReference>
<evidence type="ECO:0000259" key="10">
    <source>
        <dbReference type="Pfam" id="PF22638"/>
    </source>
</evidence>
<keyword evidence="11" id="KW-0282">Flagellum</keyword>
<feature type="domain" description="Flagellar basal-body/hook protein C-terminal" evidence="9">
    <location>
        <begin position="444"/>
        <end position="484"/>
    </location>
</feature>
<feature type="domain" description="Flagellar hook-associated protein FlgK helical" evidence="10">
    <location>
        <begin position="102"/>
        <end position="352"/>
    </location>
</feature>
<dbReference type="GO" id="GO:0009424">
    <property type="term" value="C:bacterial-type flagellum hook"/>
    <property type="evidence" value="ECO:0007669"/>
    <property type="project" value="UniProtKB-UniRule"/>
</dbReference>
<dbReference type="GO" id="GO:0005198">
    <property type="term" value="F:structural molecule activity"/>
    <property type="evidence" value="ECO:0007669"/>
    <property type="project" value="UniProtKB-UniRule"/>
</dbReference>
<evidence type="ECO:0000256" key="3">
    <source>
        <dbReference type="ARBA" id="ARBA00009677"/>
    </source>
</evidence>
<dbReference type="SUPFAM" id="SSF64518">
    <property type="entry name" value="Phase 1 flagellin"/>
    <property type="match status" value="1"/>
</dbReference>
<dbReference type="GO" id="GO:0044780">
    <property type="term" value="P:bacterial-type flagellum assembly"/>
    <property type="evidence" value="ECO:0007669"/>
    <property type="project" value="InterPro"/>
</dbReference>
<dbReference type="NCBIfam" id="TIGR02492">
    <property type="entry name" value="flgK_ends"/>
    <property type="match status" value="1"/>
</dbReference>
<dbReference type="Pfam" id="PF06429">
    <property type="entry name" value="Flg_bbr_C"/>
    <property type="match status" value="1"/>
</dbReference>
<name>A0A919X9A1_9BACI</name>
<keyword evidence="6 7" id="KW-0975">Bacterial flagellum</keyword>
<evidence type="ECO:0000313" key="12">
    <source>
        <dbReference type="Proteomes" id="UP000676917"/>
    </source>
</evidence>
<dbReference type="Proteomes" id="UP000676917">
    <property type="component" value="Unassembled WGS sequence"/>
</dbReference>
<evidence type="ECO:0000256" key="7">
    <source>
        <dbReference type="RuleBase" id="RU362065"/>
    </source>
</evidence>
<comment type="caution">
    <text evidence="11">The sequence shown here is derived from an EMBL/GenBank/DDBJ whole genome shotgun (WGS) entry which is preliminary data.</text>
</comment>
<dbReference type="InterPro" id="IPR001444">
    <property type="entry name" value="Flag_bb_rod_N"/>
</dbReference>
<evidence type="ECO:0000259" key="8">
    <source>
        <dbReference type="Pfam" id="PF00460"/>
    </source>
</evidence>
<dbReference type="InterPro" id="IPR010930">
    <property type="entry name" value="Flg_bb/hook_C_dom"/>
</dbReference>
<proteinExistence type="inferred from homology"/>
<organism evidence="11 12">
    <name type="scientific">Ornithinibacillus bavariensis</name>
    <dbReference type="NCBI Taxonomy" id="545502"/>
    <lineage>
        <taxon>Bacteria</taxon>
        <taxon>Bacillati</taxon>
        <taxon>Bacillota</taxon>
        <taxon>Bacilli</taxon>
        <taxon>Bacillales</taxon>
        <taxon>Bacillaceae</taxon>
        <taxon>Ornithinibacillus</taxon>
    </lineage>
</organism>
<protein>
    <recommendedName>
        <fullName evidence="4 7">Flagellar hook-associated protein 1</fullName>
        <shortName evidence="7">HAP1</shortName>
    </recommendedName>
</protein>
<reference evidence="11" key="1">
    <citation type="submission" date="2021-03" db="EMBL/GenBank/DDBJ databases">
        <title>Antimicrobial resistance genes in bacteria isolated from Japanese honey, and their potential for conferring macrolide and lincosamide resistance in the American foulbrood pathogen Paenibacillus larvae.</title>
        <authorList>
            <person name="Okamoto M."/>
            <person name="Kumagai M."/>
            <person name="Kanamori H."/>
            <person name="Takamatsu D."/>
        </authorList>
    </citation>
    <scope>NUCLEOTIDE SEQUENCE</scope>
    <source>
        <strain evidence="11">J43TS3</strain>
    </source>
</reference>
<evidence type="ECO:0000256" key="6">
    <source>
        <dbReference type="ARBA" id="ARBA00023143"/>
    </source>
</evidence>
<comment type="similarity">
    <text evidence="3 7">Belongs to the flagella basal body rod proteins family.</text>
</comment>
<sequence>MSTFHGLEMAKQALFAQQSALYTTGHNISNANTEGYTRQRVNFETLPAYPAGSRNRPQIPGQIGQGVQAGTVERIRDSFLDLQFRAENSKNGYWQTMADSLYRMESLLNEPSNSGLANTMDKLWQSLQDLGVNPDSSATRSVVVQRGQAVADTFNYIRNNLEKMQSDTRKQIDVTIDDANSILRRINDLNEQIKRVEPHGLLPNDLYDERDMLIDKLSGIVNIKVERVKSAESSLDIAGGLAKITLVNDDGTTVDLVSPLDDPSYKQFYLDDTATDVNQIKIGVAGNYNENFVASSTNGSLSSLLKVYGNQEVSFANVQEDMNKLAREFVDEFNRVHTLGFDFNGDPGQAFFEFDSQGNMVVSSAIVDNPNLIAASDDANAKGNGKNALNLANVFENKLGGLDNTSIKDFFEGLIGRLGVAAQEANRMAANTEVLKSQVEVQRMSVSSVSLDEEMTNMIRFQHAYNAAARSMTAMDEILDKIINSMGIVGR</sequence>
<keyword evidence="5 7" id="KW-0964">Secreted</keyword>
<evidence type="ECO:0000256" key="1">
    <source>
        <dbReference type="ARBA" id="ARBA00004365"/>
    </source>
</evidence>
<keyword evidence="12" id="KW-1185">Reference proteome</keyword>
<accession>A0A919X9A1</accession>
<dbReference type="PANTHER" id="PTHR30033">
    <property type="entry name" value="FLAGELLAR HOOK-ASSOCIATED PROTEIN 1"/>
    <property type="match status" value="1"/>
</dbReference>
<evidence type="ECO:0000256" key="2">
    <source>
        <dbReference type="ARBA" id="ARBA00004613"/>
    </source>
</evidence>
<evidence type="ECO:0000256" key="5">
    <source>
        <dbReference type="ARBA" id="ARBA00022525"/>
    </source>
</evidence>
<dbReference type="AlphaFoldDB" id="A0A919X9A1"/>
<dbReference type="PANTHER" id="PTHR30033:SF1">
    <property type="entry name" value="FLAGELLAR HOOK-ASSOCIATED PROTEIN 1"/>
    <property type="match status" value="1"/>
</dbReference>